<keyword evidence="2" id="KW-0812">Transmembrane</keyword>
<feature type="compositionally biased region" description="Basic and acidic residues" evidence="1">
    <location>
        <begin position="104"/>
        <end position="116"/>
    </location>
</feature>
<accession>A0ABM8G6E8</accession>
<evidence type="ECO:0000256" key="1">
    <source>
        <dbReference type="SAM" id="MobiDB-lite"/>
    </source>
</evidence>
<dbReference type="Proteomes" id="UP001321475">
    <property type="component" value="Chromosome"/>
</dbReference>
<name>A0ABM8G6E8_9CELL</name>
<protein>
    <recommendedName>
        <fullName evidence="5">DUF3099 domain-containing protein</fullName>
    </recommendedName>
</protein>
<dbReference type="EMBL" id="AP027729">
    <property type="protein sequence ID" value="BDZ43743.1"/>
    <property type="molecule type" value="Genomic_DNA"/>
</dbReference>
<feature type="compositionally biased region" description="Basic and acidic residues" evidence="1">
    <location>
        <begin position="79"/>
        <end position="90"/>
    </location>
</feature>
<proteinExistence type="predicted"/>
<reference evidence="4" key="1">
    <citation type="journal article" date="2019" name="Int. J. Syst. Evol. Microbiol.">
        <title>The Global Catalogue of Microorganisms (GCM) 10K type strain sequencing project: providing services to taxonomists for standard genome sequencing and annotation.</title>
        <authorList>
            <consortium name="The Broad Institute Genomics Platform"/>
            <consortium name="The Broad Institute Genome Sequencing Center for Infectious Disease"/>
            <person name="Wu L."/>
            <person name="Ma J."/>
        </authorList>
    </citation>
    <scope>NUCLEOTIDE SEQUENCE [LARGE SCALE GENOMIC DNA]</scope>
    <source>
        <strain evidence="4">NBRC 108565</strain>
    </source>
</reference>
<keyword evidence="4" id="KW-1185">Reference proteome</keyword>
<evidence type="ECO:0000313" key="3">
    <source>
        <dbReference type="EMBL" id="BDZ43743.1"/>
    </source>
</evidence>
<dbReference type="InterPro" id="IPR021449">
    <property type="entry name" value="DUF3099"/>
</dbReference>
<evidence type="ECO:0000256" key="2">
    <source>
        <dbReference type="SAM" id="Phobius"/>
    </source>
</evidence>
<organism evidence="3 4">
    <name type="scientific">Paraoerskovia sediminicola</name>
    <dbReference type="NCBI Taxonomy" id="1138587"/>
    <lineage>
        <taxon>Bacteria</taxon>
        <taxon>Bacillati</taxon>
        <taxon>Actinomycetota</taxon>
        <taxon>Actinomycetes</taxon>
        <taxon>Micrococcales</taxon>
        <taxon>Cellulomonadaceae</taxon>
        <taxon>Paraoerskovia</taxon>
    </lineage>
</organism>
<evidence type="ECO:0000313" key="4">
    <source>
        <dbReference type="Proteomes" id="UP001321475"/>
    </source>
</evidence>
<feature type="transmembrane region" description="Helical" evidence="2">
    <location>
        <begin position="55"/>
        <end position="74"/>
    </location>
</feature>
<evidence type="ECO:0008006" key="5">
    <source>
        <dbReference type="Google" id="ProtNLM"/>
    </source>
</evidence>
<sequence length="116" mass="12941">MVKSPHAKHPVQSVTTAPEPLADDQARRFKVYTIQMSIRALCFLGCVLIDHWSRWVLAVFAVFLPYVAVLLVNAGRDHRTSDVMSVDRRALPPGAARGDGTEPPDERPRPPREGEQ</sequence>
<keyword evidence="2" id="KW-0472">Membrane</keyword>
<dbReference type="Pfam" id="PF11298">
    <property type="entry name" value="DUF3099"/>
    <property type="match status" value="1"/>
</dbReference>
<feature type="region of interest" description="Disordered" evidence="1">
    <location>
        <begin position="79"/>
        <end position="116"/>
    </location>
</feature>
<gene>
    <name evidence="3" type="ORF">GCM10025865_30420</name>
</gene>
<feature type="region of interest" description="Disordered" evidence="1">
    <location>
        <begin position="1"/>
        <end position="20"/>
    </location>
</feature>
<keyword evidence="2" id="KW-1133">Transmembrane helix</keyword>